<organism evidence="4 5">
    <name type="scientific">Catenuloplanes atrovinosus</name>
    <dbReference type="NCBI Taxonomy" id="137266"/>
    <lineage>
        <taxon>Bacteria</taxon>
        <taxon>Bacillati</taxon>
        <taxon>Actinomycetota</taxon>
        <taxon>Actinomycetes</taxon>
        <taxon>Micromonosporales</taxon>
        <taxon>Micromonosporaceae</taxon>
        <taxon>Catenuloplanes</taxon>
    </lineage>
</organism>
<dbReference type="Pfam" id="PF20269">
    <property type="entry name" value="CATRA-N"/>
    <property type="match status" value="1"/>
</dbReference>
<evidence type="ECO:0000313" key="4">
    <source>
        <dbReference type="EMBL" id="MDR7273988.1"/>
    </source>
</evidence>
<dbReference type="EMBL" id="JAVDYB010000001">
    <property type="protein sequence ID" value="MDR7273988.1"/>
    <property type="molecule type" value="Genomic_DNA"/>
</dbReference>
<evidence type="ECO:0000259" key="3">
    <source>
        <dbReference type="Pfam" id="PF20270"/>
    </source>
</evidence>
<sequence>MTSLVLHAFAPLDGPAAPLAQHQLRALWSACGGVLGMESPVHGSALPITPPDWRGGPRVTALAARERPGDDGFRAVLRRVRDVLVLSAALPAAGDTGWVDLDRWLDDATAGGVDALIGTARVYRMPAAQPAYPPARDALPPIVTHVGWQDSRVWFGAHACAWELSPRQDTRRDRRLVLAGTNLDAIAWGAGHELPPLGRYLMHAAVLRYHYRVWTGEQRRIMALRDARPGRDSLRADFARLYSMHAASATALRALTTVAESAEMRGEGPLDPVTDDRRFGEWLTRQLEDARTGLENLLREAGPVGDLFAPASGPRTVEPSVRAEPAAPAPGRATTGSIPAPPAETRQDEPARVPRARTPQHALRMSFTVDAVGYSGNDAAGRDLCQRRIADVIGEVLGDMHLTLADTDHQGTGDGINVVLPADLDLPRTLAQLLHGTAGALRAERRRYAEALRLRMGVSIGTVRVAALGWSDATVIETSRLVDSAPLRDVMKRDPGLLLAALVSDRLYPFTVAEGHARLDPTDFAETAVLVKSYQARAWLWTPGPALTRRG</sequence>
<comment type="caution">
    <text evidence="4">The sequence shown here is derived from an EMBL/GenBank/DDBJ whole genome shotgun (WGS) entry which is preliminary data.</text>
</comment>
<evidence type="ECO:0000259" key="2">
    <source>
        <dbReference type="Pfam" id="PF20269"/>
    </source>
</evidence>
<dbReference type="InterPro" id="IPR046923">
    <property type="entry name" value="CATRA-C"/>
</dbReference>
<dbReference type="RefSeq" id="WP_310363129.1">
    <property type="nucleotide sequence ID" value="NZ_JAVDYB010000001.1"/>
</dbReference>
<evidence type="ECO:0000313" key="5">
    <source>
        <dbReference type="Proteomes" id="UP001183643"/>
    </source>
</evidence>
<feature type="region of interest" description="Disordered" evidence="1">
    <location>
        <begin position="305"/>
        <end position="355"/>
    </location>
</feature>
<dbReference type="NCBIfam" id="NF038357">
    <property type="entry name" value="BN6_48550_fam"/>
    <property type="match status" value="1"/>
</dbReference>
<accession>A0AAE4C7K9</accession>
<dbReference type="InterPro" id="IPR046922">
    <property type="entry name" value="CATRA-N"/>
</dbReference>
<reference evidence="4" key="1">
    <citation type="submission" date="2023-07" db="EMBL/GenBank/DDBJ databases">
        <title>Sequencing the genomes of 1000 actinobacteria strains.</title>
        <authorList>
            <person name="Klenk H.-P."/>
        </authorList>
    </citation>
    <scope>NUCLEOTIDE SEQUENCE</scope>
    <source>
        <strain evidence="4">DSM 44707</strain>
    </source>
</reference>
<protein>
    <recommendedName>
        <fullName evidence="6">Guanylate cyclase domain-containing protein</fullName>
    </recommendedName>
</protein>
<dbReference type="AlphaFoldDB" id="A0AAE4C7K9"/>
<evidence type="ECO:0008006" key="6">
    <source>
        <dbReference type="Google" id="ProtNLM"/>
    </source>
</evidence>
<proteinExistence type="predicted"/>
<keyword evidence="5" id="KW-1185">Reference proteome</keyword>
<gene>
    <name evidence="4" type="ORF">J2S41_000766</name>
</gene>
<evidence type="ECO:0000256" key="1">
    <source>
        <dbReference type="SAM" id="MobiDB-lite"/>
    </source>
</evidence>
<dbReference type="Proteomes" id="UP001183643">
    <property type="component" value="Unassembled WGS sequence"/>
</dbReference>
<feature type="domain" description="CASPASE and TPR Repeat-Associated N-terminal" evidence="2">
    <location>
        <begin position="4"/>
        <end position="185"/>
    </location>
</feature>
<dbReference type="Pfam" id="PF20270">
    <property type="entry name" value="CATRA-C"/>
    <property type="match status" value="1"/>
</dbReference>
<name>A0AAE4C7K9_9ACTN</name>
<feature type="domain" description="CASPASE and TPR Repeat-Associated C-terminal" evidence="3">
    <location>
        <begin position="195"/>
        <end position="227"/>
    </location>
</feature>
<feature type="compositionally biased region" description="Low complexity" evidence="1">
    <location>
        <begin position="322"/>
        <end position="336"/>
    </location>
</feature>